<organismHost>
    <name type="scientific">Ovis aries</name>
    <name type="common">Sheep</name>
    <dbReference type="NCBI Taxonomy" id="9940"/>
</organismHost>
<evidence type="ECO:0000313" key="2">
    <source>
        <dbReference type="Proteomes" id="UP000103309"/>
    </source>
</evidence>
<organism evidence="1 2">
    <name type="scientific">Orf virus</name>
    <name type="common">ORFV</name>
    <dbReference type="NCBI Taxonomy" id="10258"/>
    <lineage>
        <taxon>Viruses</taxon>
        <taxon>Varidnaviria</taxon>
        <taxon>Bamfordvirae</taxon>
        <taxon>Nucleocytoviricota</taxon>
        <taxon>Pokkesviricetes</taxon>
        <taxon>Chitovirales</taxon>
        <taxon>Poxviridae</taxon>
        <taxon>Chordopoxvirinae</taxon>
        <taxon>Parapoxvirus</taxon>
        <taxon>Parapoxvirus orf</taxon>
    </lineage>
</organism>
<dbReference type="Proteomes" id="UP000103309">
    <property type="component" value="Segment"/>
</dbReference>
<dbReference type="EMBL" id="HM133903">
    <property type="protein sequence ID" value="ADY76856.1"/>
    <property type="molecule type" value="Genomic_DNA"/>
</dbReference>
<proteinExistence type="predicted"/>
<evidence type="ECO:0000313" key="1">
    <source>
        <dbReference type="EMBL" id="ADY76856.1"/>
    </source>
</evidence>
<accession>F1AXA3</accession>
<organismHost>
    <name type="scientific">Homo sapiens</name>
    <name type="common">Human</name>
    <dbReference type="NCBI Taxonomy" id="9606"/>
</organismHost>
<name>F1AXA3_ORFV</name>
<protein>
    <submittedName>
        <fullName evidence="1">PP228</fullName>
    </submittedName>
</protein>
<reference evidence="1 2" key="1">
    <citation type="submission" date="2010-04" db="EMBL/GenBank/DDBJ databases">
        <title>Novel immune-modulators identified by a rapid, functional screen of the Parapox virus genome.</title>
        <authorList>
            <person name="McGuire M.J."/>
            <person name="Sykes K.F."/>
            <person name="Johnston S.A."/>
        </authorList>
    </citation>
    <scope>NUCLEOTIDE SEQUENCE [LARGE SCALE GENOMIC DNA]</scope>
    <source>
        <strain evidence="1">D1701</strain>
    </source>
</reference>
<organismHost>
    <name type="scientific">Capra hircus</name>
    <name type="common">Goat</name>
    <dbReference type="NCBI Taxonomy" id="9925"/>
</organismHost>
<sequence>MSPLTRSIFTSMLSMSFVNRPTSFTVSVFPSLEMTRSPFGPHTERFSGSSTSIKRVPVIDTKKSSVFESRMSKSPTSARLSGDCCAIARSPDSRRFVRKMLLNLVSTFMFRSRFANSRMSRSSNLRMELLGSSKEPNSGAEVSAARATQTTRKLHASAYAL</sequence>